<dbReference type="Proteomes" id="UP000829829">
    <property type="component" value="Chromosome 1"/>
</dbReference>
<sequence>MIYKILIYLIGFLVLLVLMIYAVGASLPIEHSVSMERIYKVSPENVYSSIHDFKQYPSWRQNVKEVKEITSTSWKETDAHDDVITFAFIQDRKNTFLESKIMDEDKPFGGSWTFELNSVPEGTKLKITENGKVYSPVFRFFSKFVFGHSATIKEYLGFMDQKIQEIQKTK</sequence>
<proteinExistence type="predicted"/>
<protein>
    <submittedName>
        <fullName evidence="2">SRPBCC family protein</fullName>
    </submittedName>
</protein>
<dbReference type="SUPFAM" id="SSF55961">
    <property type="entry name" value="Bet v1-like"/>
    <property type="match status" value="1"/>
</dbReference>
<dbReference type="RefSeq" id="WP_243815376.1">
    <property type="nucleotide sequence ID" value="NZ_CP091928.1"/>
</dbReference>
<dbReference type="InterPro" id="IPR019587">
    <property type="entry name" value="Polyketide_cyclase/dehydratase"/>
</dbReference>
<gene>
    <name evidence="2" type="ORF">MAL03_15175</name>
</gene>
<keyword evidence="1" id="KW-0472">Membrane</keyword>
<evidence type="ECO:0000313" key="2">
    <source>
        <dbReference type="EMBL" id="UOG56166.1"/>
    </source>
</evidence>
<accession>A0AAE9G9Z8</accession>
<feature type="transmembrane region" description="Helical" evidence="1">
    <location>
        <begin position="6"/>
        <end position="27"/>
    </location>
</feature>
<dbReference type="AlphaFoldDB" id="A0AAE9G9Z8"/>
<evidence type="ECO:0000313" key="3">
    <source>
        <dbReference type="Proteomes" id="UP000829829"/>
    </source>
</evidence>
<dbReference type="Gene3D" id="3.30.530.20">
    <property type="match status" value="1"/>
</dbReference>
<keyword evidence="1" id="KW-0812">Transmembrane</keyword>
<dbReference type="InterPro" id="IPR023393">
    <property type="entry name" value="START-like_dom_sf"/>
</dbReference>
<keyword evidence="1" id="KW-1133">Transmembrane helix</keyword>
<reference evidence="2" key="1">
    <citation type="submission" date="2022-02" db="EMBL/GenBank/DDBJ databases">
        <title>The genetically variable rfb locus in Leptospira is a mobile cassette and a molecular signature of serovar identity.</title>
        <authorList>
            <person name="Nieves C."/>
            <person name="Vincent A.T."/>
            <person name="Zarantonelli L."/>
            <person name="Picardeau M."/>
            <person name="Veyrier F.J."/>
            <person name="Buschiazzo A."/>
        </authorList>
    </citation>
    <scope>NUCLEOTIDE SEQUENCE</scope>
    <source>
        <strain evidence="2">IP1512017</strain>
    </source>
</reference>
<dbReference type="EMBL" id="CP091957">
    <property type="protein sequence ID" value="UOG56166.1"/>
    <property type="molecule type" value="Genomic_DNA"/>
</dbReference>
<organism evidence="2 3">
    <name type="scientific">Leptospira noguchii</name>
    <dbReference type="NCBI Taxonomy" id="28182"/>
    <lineage>
        <taxon>Bacteria</taxon>
        <taxon>Pseudomonadati</taxon>
        <taxon>Spirochaetota</taxon>
        <taxon>Spirochaetia</taxon>
        <taxon>Leptospirales</taxon>
        <taxon>Leptospiraceae</taxon>
        <taxon>Leptospira</taxon>
    </lineage>
</organism>
<dbReference type="Pfam" id="PF10604">
    <property type="entry name" value="Polyketide_cyc2"/>
    <property type="match status" value="1"/>
</dbReference>
<name>A0AAE9G9Z8_9LEPT</name>
<evidence type="ECO:0000256" key="1">
    <source>
        <dbReference type="SAM" id="Phobius"/>
    </source>
</evidence>
<dbReference type="NCBIfam" id="NF047583">
    <property type="entry name" value="LIC10604_fam"/>
    <property type="match status" value="1"/>
</dbReference>